<keyword evidence="4 5" id="KW-0975">Bacterial flagellum</keyword>
<evidence type="ECO:0000256" key="1">
    <source>
        <dbReference type="ARBA" id="ARBA00009764"/>
    </source>
</evidence>
<protein>
    <recommendedName>
        <fullName evidence="5">Flagellar hook-associated protein 2</fullName>
        <shortName evidence="5">HAP2</shortName>
    </recommendedName>
    <alternativeName>
        <fullName evidence="5">Flagellar cap protein</fullName>
    </alternativeName>
</protein>
<dbReference type="PANTHER" id="PTHR30288">
    <property type="entry name" value="FLAGELLAR CAP/ASSEMBLY PROTEIN FLID"/>
    <property type="match status" value="1"/>
</dbReference>
<dbReference type="Proteomes" id="UP001596364">
    <property type="component" value="Unassembled WGS sequence"/>
</dbReference>
<proteinExistence type="inferred from homology"/>
<name>A0ABW1XIG9_9ALTE</name>
<evidence type="ECO:0000256" key="2">
    <source>
        <dbReference type="ARBA" id="ARBA00011255"/>
    </source>
</evidence>
<evidence type="ECO:0000256" key="3">
    <source>
        <dbReference type="ARBA" id="ARBA00023054"/>
    </source>
</evidence>
<dbReference type="Pfam" id="PF07196">
    <property type="entry name" value="Flagellin_IN"/>
    <property type="match status" value="1"/>
</dbReference>
<evidence type="ECO:0000313" key="9">
    <source>
        <dbReference type="Proteomes" id="UP001596364"/>
    </source>
</evidence>
<dbReference type="InterPro" id="IPR003481">
    <property type="entry name" value="FliD_N"/>
</dbReference>
<evidence type="ECO:0000256" key="4">
    <source>
        <dbReference type="ARBA" id="ARBA00023143"/>
    </source>
</evidence>
<keyword evidence="8" id="KW-0966">Cell projection</keyword>
<dbReference type="RefSeq" id="WP_131257374.1">
    <property type="nucleotide sequence ID" value="NZ_JBHSUS010000001.1"/>
</dbReference>
<organism evidence="8 9">
    <name type="scientific">Pseudobowmanella zhangzhouensis</name>
    <dbReference type="NCBI Taxonomy" id="1537679"/>
    <lineage>
        <taxon>Bacteria</taxon>
        <taxon>Pseudomonadati</taxon>
        <taxon>Pseudomonadota</taxon>
        <taxon>Gammaproteobacteria</taxon>
        <taxon>Alteromonadales</taxon>
        <taxon>Alteromonadaceae</taxon>
    </lineage>
</organism>
<keyword evidence="8" id="KW-0282">Flagellum</keyword>
<dbReference type="InterPro" id="IPR010809">
    <property type="entry name" value="FliD_C"/>
</dbReference>
<evidence type="ECO:0000259" key="7">
    <source>
        <dbReference type="Pfam" id="PF07195"/>
    </source>
</evidence>
<feature type="domain" description="Flagellar hook-associated protein 2 N-terminal" evidence="6">
    <location>
        <begin position="10"/>
        <end position="110"/>
    </location>
</feature>
<keyword evidence="9" id="KW-1185">Reference proteome</keyword>
<evidence type="ECO:0000259" key="6">
    <source>
        <dbReference type="Pfam" id="PF02465"/>
    </source>
</evidence>
<comment type="subcellular location">
    <subcellularLocation>
        <location evidence="5">Secreted</location>
    </subcellularLocation>
    <subcellularLocation>
        <location evidence="5">Bacterial flagellum</location>
    </subcellularLocation>
</comment>
<reference evidence="9" key="1">
    <citation type="journal article" date="2019" name="Int. J. Syst. Evol. Microbiol.">
        <title>The Global Catalogue of Microorganisms (GCM) 10K type strain sequencing project: providing services to taxonomists for standard genome sequencing and annotation.</title>
        <authorList>
            <consortium name="The Broad Institute Genomics Platform"/>
            <consortium name="The Broad Institute Genome Sequencing Center for Infectious Disease"/>
            <person name="Wu L."/>
            <person name="Ma J."/>
        </authorList>
    </citation>
    <scope>NUCLEOTIDE SEQUENCE [LARGE SCALE GENOMIC DNA]</scope>
    <source>
        <strain evidence="9">CGMCC 1.16031</strain>
    </source>
</reference>
<dbReference type="Pfam" id="PF07195">
    <property type="entry name" value="FliD_C"/>
    <property type="match status" value="1"/>
</dbReference>
<comment type="subunit">
    <text evidence="2 5">Homopentamer.</text>
</comment>
<dbReference type="PANTHER" id="PTHR30288:SF0">
    <property type="entry name" value="FLAGELLAR HOOK-ASSOCIATED PROTEIN 2"/>
    <property type="match status" value="1"/>
</dbReference>
<evidence type="ECO:0000256" key="5">
    <source>
        <dbReference type="RuleBase" id="RU362066"/>
    </source>
</evidence>
<feature type="domain" description="Flagellar hook-associated protein 2 C-terminal" evidence="7">
    <location>
        <begin position="236"/>
        <end position="474"/>
    </location>
</feature>
<comment type="caution">
    <text evidence="8">The sequence shown here is derived from an EMBL/GenBank/DDBJ whole genome shotgun (WGS) entry which is preliminary data.</text>
</comment>
<accession>A0ABW1XIG9</accession>
<feature type="coiled-coil region" evidence="5">
    <location>
        <begin position="47"/>
        <end position="74"/>
    </location>
</feature>
<dbReference type="EMBL" id="JBHSUS010000001">
    <property type="protein sequence ID" value="MFC6439331.1"/>
    <property type="molecule type" value="Genomic_DNA"/>
</dbReference>
<comment type="similarity">
    <text evidence="1 5">Belongs to the FliD family.</text>
</comment>
<evidence type="ECO:0000313" key="8">
    <source>
        <dbReference type="EMBL" id="MFC6439331.1"/>
    </source>
</evidence>
<keyword evidence="5" id="KW-0964">Secreted</keyword>
<dbReference type="InterPro" id="IPR010810">
    <property type="entry name" value="Flagellin_hook_IN_motif"/>
</dbReference>
<keyword evidence="3 5" id="KW-0175">Coiled coil</keyword>
<dbReference type="InterPro" id="IPR040026">
    <property type="entry name" value="FliD"/>
</dbReference>
<dbReference type="Pfam" id="PF02465">
    <property type="entry name" value="FliD_N"/>
    <property type="match status" value="1"/>
</dbReference>
<keyword evidence="8" id="KW-0969">Cilium</keyword>
<gene>
    <name evidence="8" type="primary">fliD</name>
    <name evidence="8" type="ORF">ACFP85_04105</name>
</gene>
<sequence>MGIQSLGVGSGLALDDLVSQLLEAERKPKQDRLDKREEQIDATLSGLGKLKSKLSEFKDSVDELRDEYKLKKRSTILDHPSDSVEPFSAESANSATPGTYKVAITGLASGSRVETADAVDGGFSSKSDKVLTSGSGSLTFKIGATGDSFQVNVTTNMTLEQLRNAVNNASGNFGVNASIIDTGTADGGAKLVFSSTVTGTGNDLQIVNDNDLAELQRVSTVDSTETTNYLTPVKSAQNATAEIDGIKVESSTNEFENTIGNVTFEAKELSSKDALGDFQTSTLEVGFDKEAIEKKIRDFMDNYNALTKEIGTLTRYGESELEKDGELAGDFMVRSIQAGMSKILSSAVDSSALGSLYQLGLSLNEDGELEITETAEFGLDSGVDRLNDALDDNFDEIAKLFADPDQGIADQLYSYVKEYTSFGGLLPGREQSVKQEKDSLADQRERLELQMLSYEDYLRKRYINLDKTVAQLNQTGNALMASLSAL</sequence>
<comment type="function">
    <text evidence="5">Required for morphogenesis and for the elongation of the flagellar filament by facilitating polymerization of the flagellin monomers at the tip of growing filament. Forms a capping structure, which prevents flagellin subunits (transported through the central channel of the flagellum) from leaking out without polymerization at the distal end.</text>
</comment>